<dbReference type="Pfam" id="PF00107">
    <property type="entry name" value="ADH_zinc_N"/>
    <property type="match status" value="1"/>
</dbReference>
<evidence type="ECO:0000313" key="4">
    <source>
        <dbReference type="EMBL" id="TWJ14677.1"/>
    </source>
</evidence>
<dbReference type="SUPFAM" id="SSF50129">
    <property type="entry name" value="GroES-like"/>
    <property type="match status" value="1"/>
</dbReference>
<keyword evidence="2" id="KW-0560">Oxidoreductase</keyword>
<evidence type="ECO:0000259" key="3">
    <source>
        <dbReference type="SMART" id="SM00829"/>
    </source>
</evidence>
<organism evidence="4 5">
    <name type="scientific">Stackebrandtia albiflava</name>
    <dbReference type="NCBI Taxonomy" id="406432"/>
    <lineage>
        <taxon>Bacteria</taxon>
        <taxon>Bacillati</taxon>
        <taxon>Actinomycetota</taxon>
        <taxon>Actinomycetes</taxon>
        <taxon>Glycomycetales</taxon>
        <taxon>Glycomycetaceae</taxon>
        <taxon>Stackebrandtia</taxon>
    </lineage>
</organism>
<evidence type="ECO:0000313" key="5">
    <source>
        <dbReference type="Proteomes" id="UP000321617"/>
    </source>
</evidence>
<dbReference type="InterPro" id="IPR036291">
    <property type="entry name" value="NAD(P)-bd_dom_sf"/>
</dbReference>
<evidence type="ECO:0000256" key="1">
    <source>
        <dbReference type="ARBA" id="ARBA00022857"/>
    </source>
</evidence>
<feature type="domain" description="Enoyl reductase (ER)" evidence="3">
    <location>
        <begin position="10"/>
        <end position="324"/>
    </location>
</feature>
<accession>A0A562VA38</accession>
<dbReference type="RefSeq" id="WP_147132104.1">
    <property type="nucleotide sequence ID" value="NZ_BAABIJ010000001.1"/>
</dbReference>
<dbReference type="InterPro" id="IPR013154">
    <property type="entry name" value="ADH-like_N"/>
</dbReference>
<keyword evidence="1" id="KW-0521">NADP</keyword>
<dbReference type="InterPro" id="IPR011032">
    <property type="entry name" value="GroES-like_sf"/>
</dbReference>
<gene>
    <name evidence="4" type="ORF">LX16_0364</name>
</gene>
<dbReference type="SUPFAM" id="SSF51735">
    <property type="entry name" value="NAD(P)-binding Rossmann-fold domains"/>
    <property type="match status" value="1"/>
</dbReference>
<dbReference type="PANTHER" id="PTHR48106">
    <property type="entry name" value="QUINONE OXIDOREDUCTASE PIG3-RELATED"/>
    <property type="match status" value="1"/>
</dbReference>
<dbReference type="OrthoDB" id="5195079at2"/>
<dbReference type="InterPro" id="IPR020843">
    <property type="entry name" value="ER"/>
</dbReference>
<protein>
    <submittedName>
        <fullName evidence="4">NADPH2:quinone reductase</fullName>
    </submittedName>
</protein>
<sequence length="326" mass="33917">MRAIRLHEFGPPENLRYEEVPDPVPGEGRLRVQVKAAGVQLVDTVLRAGGRMGPATLPPLPAIPGREVAGLVESVGPGVPADLVGRRVAAHLGDDGGGYAELAVVDASRIFQVADNLDYETAVAMIGTGRTTMGIIEAAVMTAEDVVLVLAAAGGVGSLLLQHARNVGATVIAAAGGAEKTRRCEGMGADLAVDYTRPDWTERIRGWLGDRGVTLVLEGVGGRLSRDAFDLVAHGGRFLVYGFSSGEPFAPEDGELSQRAITFDSALRPTPPTPRSSPAELQKAALAAAADDTLIPAWQGFALADAARAHAALEDRATMGKVLLVP</sequence>
<dbReference type="GO" id="GO:0016651">
    <property type="term" value="F:oxidoreductase activity, acting on NAD(P)H"/>
    <property type="evidence" value="ECO:0007669"/>
    <property type="project" value="TreeGrafter"/>
</dbReference>
<reference evidence="4 5" key="1">
    <citation type="journal article" date="2013" name="Stand. Genomic Sci.">
        <title>Genomic Encyclopedia of Type Strains, Phase I: The one thousand microbial genomes (KMG-I) project.</title>
        <authorList>
            <person name="Kyrpides N.C."/>
            <person name="Woyke T."/>
            <person name="Eisen J.A."/>
            <person name="Garrity G."/>
            <person name="Lilburn T.G."/>
            <person name="Beck B.J."/>
            <person name="Whitman W.B."/>
            <person name="Hugenholtz P."/>
            <person name="Klenk H.P."/>
        </authorList>
    </citation>
    <scope>NUCLEOTIDE SEQUENCE [LARGE SCALE GENOMIC DNA]</scope>
    <source>
        <strain evidence="4 5">DSM 45044</strain>
    </source>
</reference>
<dbReference type="InterPro" id="IPR013149">
    <property type="entry name" value="ADH-like_C"/>
</dbReference>
<dbReference type="Gene3D" id="3.40.50.720">
    <property type="entry name" value="NAD(P)-binding Rossmann-like Domain"/>
    <property type="match status" value="1"/>
</dbReference>
<dbReference type="Gene3D" id="3.90.180.10">
    <property type="entry name" value="Medium-chain alcohol dehydrogenases, catalytic domain"/>
    <property type="match status" value="1"/>
</dbReference>
<dbReference type="CDD" id="cd08244">
    <property type="entry name" value="MDR_enoyl_red"/>
    <property type="match status" value="1"/>
</dbReference>
<comment type="caution">
    <text evidence="4">The sequence shown here is derived from an EMBL/GenBank/DDBJ whole genome shotgun (WGS) entry which is preliminary data.</text>
</comment>
<dbReference type="EMBL" id="VLLL01000005">
    <property type="protein sequence ID" value="TWJ14677.1"/>
    <property type="molecule type" value="Genomic_DNA"/>
</dbReference>
<evidence type="ECO:0000256" key="2">
    <source>
        <dbReference type="ARBA" id="ARBA00023002"/>
    </source>
</evidence>
<dbReference type="AlphaFoldDB" id="A0A562VA38"/>
<dbReference type="GO" id="GO:0070402">
    <property type="term" value="F:NADPH binding"/>
    <property type="evidence" value="ECO:0007669"/>
    <property type="project" value="TreeGrafter"/>
</dbReference>
<name>A0A562VA38_9ACTN</name>
<proteinExistence type="predicted"/>
<dbReference type="SMART" id="SM00829">
    <property type="entry name" value="PKS_ER"/>
    <property type="match status" value="1"/>
</dbReference>
<dbReference type="Pfam" id="PF08240">
    <property type="entry name" value="ADH_N"/>
    <property type="match status" value="1"/>
</dbReference>
<dbReference type="Proteomes" id="UP000321617">
    <property type="component" value="Unassembled WGS sequence"/>
</dbReference>
<keyword evidence="5" id="KW-1185">Reference proteome</keyword>